<dbReference type="RefSeq" id="WP_207647104.1">
    <property type="nucleotide sequence ID" value="NZ_FRCT01000009.1"/>
</dbReference>
<evidence type="ECO:0000313" key="1">
    <source>
        <dbReference type="EMBL" id="SHM65333.1"/>
    </source>
</evidence>
<dbReference type="AlphaFoldDB" id="A0A1M7KJ14"/>
<sequence length="84" mass="9451">MPFQIIRNDITKVEADIIVNTASEPHEVSGMLLYARTDESVQPNNIYQMSGNKISVRTLDLNCDFAQIATQLNQIVEEHFGITV</sequence>
<reference evidence="1 2" key="1">
    <citation type="submission" date="2016-11" db="EMBL/GenBank/DDBJ databases">
        <authorList>
            <person name="Jaros S."/>
            <person name="Januszkiewicz K."/>
            <person name="Wedrychowicz H."/>
        </authorList>
    </citation>
    <scope>NUCLEOTIDE SEQUENCE [LARGE SCALE GENOMIC DNA]</scope>
    <source>
        <strain evidence="1 2">Y1</strain>
    </source>
</reference>
<protein>
    <submittedName>
        <fullName evidence="1">5-methylcytosine-specific restriction enzyme subunit McrC</fullName>
    </submittedName>
</protein>
<organism evidence="1 2">
    <name type="scientific">Ruminococcus flavefaciens</name>
    <dbReference type="NCBI Taxonomy" id="1265"/>
    <lineage>
        <taxon>Bacteria</taxon>
        <taxon>Bacillati</taxon>
        <taxon>Bacillota</taxon>
        <taxon>Clostridia</taxon>
        <taxon>Eubacteriales</taxon>
        <taxon>Oscillospiraceae</taxon>
        <taxon>Ruminococcus</taxon>
    </lineage>
</organism>
<dbReference type="Proteomes" id="UP000184394">
    <property type="component" value="Unassembled WGS sequence"/>
</dbReference>
<dbReference type="EMBL" id="FRCT01000009">
    <property type="protein sequence ID" value="SHM65333.1"/>
    <property type="molecule type" value="Genomic_DNA"/>
</dbReference>
<name>A0A1M7KJ14_RUMFL</name>
<accession>A0A1M7KJ14</accession>
<gene>
    <name evidence="1" type="ORF">SAMN04487860_10915</name>
</gene>
<evidence type="ECO:0000313" key="2">
    <source>
        <dbReference type="Proteomes" id="UP000184394"/>
    </source>
</evidence>
<proteinExistence type="predicted"/>